<sequence>IRILVDNVLLDCLGNSIDGDDNVWYGIEAERFSSTNTNITIRNCTITDWGSRAVSFTFADNNVLDNLNLDSNVDTGIYLLDSDNNNITNSDITNTGGEGIYLDSSDNNIISDSNVNNNNNGIYIYTSSTNTISTSYANDNNIGIYIYSSSNNTILNSSIADNNNKGIRIHSSQDNSIYDNIINNTDDTFFTGSFYYNAWNTSYQLSPSIINGTYMGGNYWAKPDGTGYSENCTDINADRICDNSYTINTSNIDYLPLAAADLVLPSGQ</sequence>
<dbReference type="EMBL" id="BARS01024817">
    <property type="protein sequence ID" value="GAG12132.1"/>
    <property type="molecule type" value="Genomic_DNA"/>
</dbReference>
<feature type="domain" description="Periplasmic copper-binding protein NosD beta helix" evidence="1">
    <location>
        <begin position="14"/>
        <end position="225"/>
    </location>
</feature>
<dbReference type="InterPro" id="IPR011050">
    <property type="entry name" value="Pectin_lyase_fold/virulence"/>
</dbReference>
<dbReference type="InterPro" id="IPR022441">
    <property type="entry name" value="Para_beta_helix_rpt-2"/>
</dbReference>
<gene>
    <name evidence="2" type="ORF">S01H1_39337</name>
</gene>
<reference evidence="2" key="1">
    <citation type="journal article" date="2014" name="Front. Microbiol.">
        <title>High frequency of phylogenetically diverse reductive dehalogenase-homologous genes in deep subseafloor sedimentary metagenomes.</title>
        <authorList>
            <person name="Kawai M."/>
            <person name="Futagami T."/>
            <person name="Toyoda A."/>
            <person name="Takaki Y."/>
            <person name="Nishi S."/>
            <person name="Hori S."/>
            <person name="Arai W."/>
            <person name="Tsubouchi T."/>
            <person name="Morono Y."/>
            <person name="Uchiyama I."/>
            <person name="Ito T."/>
            <person name="Fujiyama A."/>
            <person name="Inagaki F."/>
            <person name="Takami H."/>
        </authorList>
    </citation>
    <scope>NUCLEOTIDE SEQUENCE</scope>
    <source>
        <strain evidence="2">Expedition CK06-06</strain>
    </source>
</reference>
<dbReference type="InterPro" id="IPR006626">
    <property type="entry name" value="PbH1"/>
</dbReference>
<organism evidence="2">
    <name type="scientific">marine sediment metagenome</name>
    <dbReference type="NCBI Taxonomy" id="412755"/>
    <lineage>
        <taxon>unclassified sequences</taxon>
        <taxon>metagenomes</taxon>
        <taxon>ecological metagenomes</taxon>
    </lineage>
</organism>
<dbReference type="InterPro" id="IPR007742">
    <property type="entry name" value="NosD_dom"/>
</dbReference>
<feature type="non-terminal residue" evidence="2">
    <location>
        <position position="1"/>
    </location>
</feature>
<accession>X0VLR2</accession>
<dbReference type="SUPFAM" id="SSF51126">
    <property type="entry name" value="Pectin lyase-like"/>
    <property type="match status" value="1"/>
</dbReference>
<dbReference type="Pfam" id="PF05048">
    <property type="entry name" value="NosD"/>
    <property type="match status" value="1"/>
</dbReference>
<protein>
    <recommendedName>
        <fullName evidence="1">Periplasmic copper-binding protein NosD beta helix domain-containing protein</fullName>
    </recommendedName>
</protein>
<evidence type="ECO:0000313" key="2">
    <source>
        <dbReference type="EMBL" id="GAG12132.1"/>
    </source>
</evidence>
<feature type="non-terminal residue" evidence="2">
    <location>
        <position position="268"/>
    </location>
</feature>
<dbReference type="InterPro" id="IPR012334">
    <property type="entry name" value="Pectin_lyas_fold"/>
</dbReference>
<dbReference type="Gene3D" id="2.160.20.10">
    <property type="entry name" value="Single-stranded right-handed beta-helix, Pectin lyase-like"/>
    <property type="match status" value="1"/>
</dbReference>
<name>X0VLR2_9ZZZZ</name>
<dbReference type="AlphaFoldDB" id="X0VLR2"/>
<evidence type="ECO:0000259" key="1">
    <source>
        <dbReference type="Pfam" id="PF05048"/>
    </source>
</evidence>
<comment type="caution">
    <text evidence="2">The sequence shown here is derived from an EMBL/GenBank/DDBJ whole genome shotgun (WGS) entry which is preliminary data.</text>
</comment>
<dbReference type="NCBIfam" id="TIGR03804">
    <property type="entry name" value="para_beta_helix"/>
    <property type="match status" value="3"/>
</dbReference>
<proteinExistence type="predicted"/>
<dbReference type="SMART" id="SM00710">
    <property type="entry name" value="PbH1"/>
    <property type="match status" value="7"/>
</dbReference>